<keyword evidence="2" id="KW-1185">Reference proteome</keyword>
<accession>A0A059PAC8</accession>
<gene>
    <name evidence="1" type="ORF">phiLN03_015</name>
</gene>
<protein>
    <submittedName>
        <fullName evidence="1">Uncharacterized protein</fullName>
    </submittedName>
</protein>
<proteinExistence type="predicted"/>
<dbReference type="KEGG" id="vg:19736086"/>
<sequence>MADFKNKLSKYQTELSDKFTSVSWYGQKADLNTIDNTSAIINYLTTKGTADQTPHYWRVTLNVYATVDNSEELADLGYTQVSEIAIDENLNTLVQYTKDVVVL</sequence>
<dbReference type="GeneID" id="19736086"/>
<evidence type="ECO:0000313" key="2">
    <source>
        <dbReference type="Proteomes" id="UP000201275"/>
    </source>
</evidence>
<reference evidence="1 2" key="1">
    <citation type="journal article" date="2014" name="Int. J. Food Microbiol.">
        <title>Sequence and comparative analysis of Leuconostoc dairy bacteriophages.</title>
        <authorList>
            <person name="Kot W."/>
            <person name="Hansen L.H."/>
            <person name="Neve H."/>
            <person name="Hammer K."/>
            <person name="Jacobsen S."/>
            <person name="Pedersen P.D."/>
            <person name="Sorensen S.J."/>
            <person name="Heller K.J."/>
            <person name="Vogensen F.K."/>
        </authorList>
    </citation>
    <scope>NUCLEOTIDE SEQUENCE [LARGE SCALE GENOMIC DNA]</scope>
</reference>
<evidence type="ECO:0000313" key="1">
    <source>
        <dbReference type="EMBL" id="AFY98226.1"/>
    </source>
</evidence>
<dbReference type="OrthoDB" id="16156at10239"/>
<name>A0A059PAC8_9CAUD</name>
<organism evidence="1 2">
    <name type="scientific">Leuconostoc phage LN03</name>
    <dbReference type="NCBI Taxonomy" id="1262515"/>
    <lineage>
        <taxon>Viruses</taxon>
        <taxon>Duplodnaviria</taxon>
        <taxon>Heunggongvirae</taxon>
        <taxon>Uroviricota</taxon>
        <taxon>Caudoviricetes</taxon>
        <taxon>Mccleskeyvirinae</taxon>
        <taxon>Limdunavirus</taxon>
        <taxon>Limdunavirus LN03</taxon>
    </lineage>
</organism>
<dbReference type="Proteomes" id="UP000201275">
    <property type="component" value="Segment"/>
</dbReference>
<dbReference type="RefSeq" id="YP_009044969.1">
    <property type="nucleotide sequence ID" value="NC_024390.1"/>
</dbReference>
<dbReference type="EMBL" id="KC013022">
    <property type="protein sequence ID" value="AFY98226.1"/>
    <property type="molecule type" value="Genomic_DNA"/>
</dbReference>